<feature type="region of interest" description="Disordered" evidence="1">
    <location>
        <begin position="69"/>
        <end position="108"/>
    </location>
</feature>
<reference evidence="3" key="1">
    <citation type="submission" date="2018-01" db="EMBL/GenBank/DDBJ databases">
        <title>An insight into the sialome of Amazonian anophelines.</title>
        <authorList>
            <person name="Ribeiro J.M."/>
            <person name="Scarpassa V."/>
            <person name="Calvo E."/>
        </authorList>
    </citation>
    <scope>NUCLEOTIDE SEQUENCE</scope>
    <source>
        <tissue evidence="3">Salivary glands</tissue>
    </source>
</reference>
<keyword evidence="2" id="KW-0732">Signal</keyword>
<feature type="signal peptide" evidence="2">
    <location>
        <begin position="1"/>
        <end position="26"/>
    </location>
</feature>
<dbReference type="AlphaFoldDB" id="A0A2M4B0P4"/>
<protein>
    <submittedName>
        <fullName evidence="3">Putative secreted protein</fullName>
    </submittedName>
</protein>
<organism evidence="3">
    <name type="scientific">Anopheles triannulatus</name>
    <dbReference type="NCBI Taxonomy" id="58253"/>
    <lineage>
        <taxon>Eukaryota</taxon>
        <taxon>Metazoa</taxon>
        <taxon>Ecdysozoa</taxon>
        <taxon>Arthropoda</taxon>
        <taxon>Hexapoda</taxon>
        <taxon>Insecta</taxon>
        <taxon>Pterygota</taxon>
        <taxon>Neoptera</taxon>
        <taxon>Endopterygota</taxon>
        <taxon>Diptera</taxon>
        <taxon>Nematocera</taxon>
        <taxon>Culicoidea</taxon>
        <taxon>Culicidae</taxon>
        <taxon>Anophelinae</taxon>
        <taxon>Anopheles</taxon>
    </lineage>
</organism>
<name>A0A2M4B0P4_9DIPT</name>
<evidence type="ECO:0000256" key="1">
    <source>
        <dbReference type="SAM" id="MobiDB-lite"/>
    </source>
</evidence>
<evidence type="ECO:0000313" key="3">
    <source>
        <dbReference type="EMBL" id="MBW46609.1"/>
    </source>
</evidence>
<evidence type="ECO:0000256" key="2">
    <source>
        <dbReference type="SAM" id="SignalP"/>
    </source>
</evidence>
<proteinExistence type="predicted"/>
<accession>A0A2M4B0P4</accession>
<dbReference type="EMBL" id="GGFK01013288">
    <property type="protein sequence ID" value="MBW46609.1"/>
    <property type="molecule type" value="Transcribed_RNA"/>
</dbReference>
<feature type="chain" id="PRO_5014928128" evidence="2">
    <location>
        <begin position="27"/>
        <end position="108"/>
    </location>
</feature>
<feature type="compositionally biased region" description="Polar residues" evidence="1">
    <location>
        <begin position="98"/>
        <end position="108"/>
    </location>
</feature>
<sequence>MLSSPSSPHMARTTNLLLLLLLPTRADYLRCRSSECHRFPAPSMLWTASRAMAVAAHLPPSLESLQRGRTAVVAHRPSPDLSWPHRPAKGLHWPDSSARIQQPRTLPS</sequence>